<dbReference type="GO" id="GO:0016491">
    <property type="term" value="F:oxidoreductase activity"/>
    <property type="evidence" value="ECO:0007669"/>
    <property type="project" value="InterPro"/>
</dbReference>
<sequence>MAAQRTTLGFTRILLVVAALFIAFWAYRMLTDKPASQTTFRLVDGSSVNLNHFSGQVVVLNFWATSCGPCLREMPHLARTYERYSPRGLEMIAVAVYGDSPQKVVNYARSQALPFKVAYDSTGSVAKDWGGIRYTPTTIVIDRQGRVVERFTSTVDMAQFNRLIEGLL</sequence>
<dbReference type="InterPro" id="IPR036249">
    <property type="entry name" value="Thioredoxin-like_sf"/>
</dbReference>
<dbReference type="EMBL" id="PQSP01000005">
    <property type="protein sequence ID" value="RUS66309.1"/>
    <property type="molecule type" value="Genomic_DNA"/>
</dbReference>
<organism evidence="3 4">
    <name type="scientific">Saezia sanguinis</name>
    <dbReference type="NCBI Taxonomy" id="1965230"/>
    <lineage>
        <taxon>Bacteria</taxon>
        <taxon>Pseudomonadati</taxon>
        <taxon>Pseudomonadota</taxon>
        <taxon>Betaproteobacteria</taxon>
        <taxon>Burkholderiales</taxon>
        <taxon>Saeziaceae</taxon>
        <taxon>Saezia</taxon>
    </lineage>
</organism>
<name>A0A433SC62_9BURK</name>
<dbReference type="InterPro" id="IPR013740">
    <property type="entry name" value="Redoxin"/>
</dbReference>
<dbReference type="AlphaFoldDB" id="A0A433SC62"/>
<evidence type="ECO:0000259" key="2">
    <source>
        <dbReference type="PROSITE" id="PS51352"/>
    </source>
</evidence>
<keyword evidence="1" id="KW-0472">Membrane</keyword>
<dbReference type="Pfam" id="PF08534">
    <property type="entry name" value="Redoxin"/>
    <property type="match status" value="1"/>
</dbReference>
<comment type="caution">
    <text evidence="3">The sequence shown here is derived from an EMBL/GenBank/DDBJ whole genome shotgun (WGS) entry which is preliminary data.</text>
</comment>
<dbReference type="OrthoDB" id="9811352at2"/>
<keyword evidence="4" id="KW-1185">Reference proteome</keyword>
<keyword evidence="1" id="KW-0812">Transmembrane</keyword>
<feature type="domain" description="Thioredoxin" evidence="2">
    <location>
        <begin position="29"/>
        <end position="168"/>
    </location>
</feature>
<dbReference type="Gene3D" id="3.40.30.10">
    <property type="entry name" value="Glutaredoxin"/>
    <property type="match status" value="1"/>
</dbReference>
<dbReference type="RefSeq" id="WP_126980223.1">
    <property type="nucleotide sequence ID" value="NZ_PQSP01000005.1"/>
</dbReference>
<dbReference type="PANTHER" id="PTHR42852">
    <property type="entry name" value="THIOL:DISULFIDE INTERCHANGE PROTEIN DSBE"/>
    <property type="match status" value="1"/>
</dbReference>
<evidence type="ECO:0000313" key="3">
    <source>
        <dbReference type="EMBL" id="RUS66309.1"/>
    </source>
</evidence>
<reference evidence="3 4" key="1">
    <citation type="submission" date="2018-01" db="EMBL/GenBank/DDBJ databases">
        <title>Saezia sanguinis gen. nov., sp. nov., in the order Burkholderiales isolated from human blood.</title>
        <authorList>
            <person name="Medina-Pascual M.J."/>
            <person name="Valdezate S."/>
            <person name="Monzon S."/>
            <person name="Cuesta I."/>
            <person name="Carrasco G."/>
            <person name="Villalon P."/>
            <person name="Saez-Nieto J.A."/>
        </authorList>
    </citation>
    <scope>NUCLEOTIDE SEQUENCE [LARGE SCALE GENOMIC DNA]</scope>
    <source>
        <strain evidence="3 4">CNM695-12</strain>
    </source>
</reference>
<accession>A0A433SC62</accession>
<dbReference type="SUPFAM" id="SSF52833">
    <property type="entry name" value="Thioredoxin-like"/>
    <property type="match status" value="1"/>
</dbReference>
<feature type="transmembrane region" description="Helical" evidence="1">
    <location>
        <begin position="6"/>
        <end position="27"/>
    </location>
</feature>
<dbReference type="CDD" id="cd02966">
    <property type="entry name" value="TlpA_like_family"/>
    <property type="match status" value="1"/>
</dbReference>
<gene>
    <name evidence="3" type="primary">resA</name>
    <name evidence="3" type="ORF">CUZ56_02035</name>
</gene>
<proteinExistence type="predicted"/>
<evidence type="ECO:0000313" key="4">
    <source>
        <dbReference type="Proteomes" id="UP000286947"/>
    </source>
</evidence>
<dbReference type="Proteomes" id="UP000286947">
    <property type="component" value="Unassembled WGS sequence"/>
</dbReference>
<dbReference type="InterPro" id="IPR013766">
    <property type="entry name" value="Thioredoxin_domain"/>
</dbReference>
<dbReference type="PROSITE" id="PS51352">
    <property type="entry name" value="THIOREDOXIN_2"/>
    <property type="match status" value="1"/>
</dbReference>
<evidence type="ECO:0000256" key="1">
    <source>
        <dbReference type="SAM" id="Phobius"/>
    </source>
</evidence>
<protein>
    <submittedName>
        <fullName evidence="3">Thiol-disulfide oxidoreductase ResA</fullName>
    </submittedName>
</protein>
<dbReference type="InterPro" id="IPR050553">
    <property type="entry name" value="Thioredoxin_ResA/DsbE_sf"/>
</dbReference>
<dbReference type="PANTHER" id="PTHR42852:SF17">
    <property type="entry name" value="THIOREDOXIN-LIKE PROTEIN HI_1115"/>
    <property type="match status" value="1"/>
</dbReference>
<keyword evidence="1" id="KW-1133">Transmembrane helix</keyword>